<dbReference type="Proteomes" id="UP001281761">
    <property type="component" value="Unassembled WGS sequence"/>
</dbReference>
<name>A0ABQ9Y3W4_9EUKA</name>
<proteinExistence type="predicted"/>
<comment type="caution">
    <text evidence="1">The sequence shown here is derived from an EMBL/GenBank/DDBJ whole genome shotgun (WGS) entry which is preliminary data.</text>
</comment>
<protein>
    <submittedName>
        <fullName evidence="1">Uncharacterized protein</fullName>
    </submittedName>
</protein>
<reference evidence="1 2" key="1">
    <citation type="journal article" date="2022" name="bioRxiv">
        <title>Genomics of Preaxostyla Flagellates Illuminates Evolutionary Transitions and the Path Towards Mitochondrial Loss.</title>
        <authorList>
            <person name="Novak L.V.F."/>
            <person name="Treitli S.C."/>
            <person name="Pyrih J."/>
            <person name="Halakuc P."/>
            <person name="Pipaliya S.V."/>
            <person name="Vacek V."/>
            <person name="Brzon O."/>
            <person name="Soukal P."/>
            <person name="Eme L."/>
            <person name="Dacks J.B."/>
            <person name="Karnkowska A."/>
            <person name="Elias M."/>
            <person name="Hampl V."/>
        </authorList>
    </citation>
    <scope>NUCLEOTIDE SEQUENCE [LARGE SCALE GENOMIC DNA]</scope>
    <source>
        <strain evidence="1">NAU3</strain>
        <tissue evidence="1">Gut</tissue>
    </source>
</reference>
<keyword evidence="2" id="KW-1185">Reference proteome</keyword>
<evidence type="ECO:0000313" key="1">
    <source>
        <dbReference type="EMBL" id="KAK2958399.1"/>
    </source>
</evidence>
<evidence type="ECO:0000313" key="2">
    <source>
        <dbReference type="Proteomes" id="UP001281761"/>
    </source>
</evidence>
<sequence length="119" mass="13014">MFDPHLDCVQQSFLNFDPNSDLSFEDKSAIYRSLVALVKAEHPFDNALQDRAAQFLKNLAPGVFDHDLADILVNNLIPSSDGSPSGYAESIVTLLSSPHSAVVTEVLTFLQLTLSHGQK</sequence>
<dbReference type="EMBL" id="JARBJD010000038">
    <property type="protein sequence ID" value="KAK2958399.1"/>
    <property type="molecule type" value="Genomic_DNA"/>
</dbReference>
<organism evidence="1 2">
    <name type="scientific">Blattamonas nauphoetae</name>
    <dbReference type="NCBI Taxonomy" id="2049346"/>
    <lineage>
        <taxon>Eukaryota</taxon>
        <taxon>Metamonada</taxon>
        <taxon>Preaxostyla</taxon>
        <taxon>Oxymonadida</taxon>
        <taxon>Blattamonas</taxon>
    </lineage>
</organism>
<accession>A0ABQ9Y3W4</accession>
<gene>
    <name evidence="1" type="ORF">BLNAU_6669</name>
</gene>